<proteinExistence type="predicted"/>
<evidence type="ECO:0000256" key="1">
    <source>
        <dbReference type="SAM" id="MobiDB-lite"/>
    </source>
</evidence>
<dbReference type="PANTHER" id="PTHR36223">
    <property type="entry name" value="BETA-LACTAMASE-TYPE TRANSPEPTIDASE FOLD DOMAIN CONTAINING PROTEIN"/>
    <property type="match status" value="1"/>
</dbReference>
<dbReference type="EMBL" id="JAGPXC010000002">
    <property type="protein sequence ID" value="KAH6656587.1"/>
    <property type="molecule type" value="Genomic_DNA"/>
</dbReference>
<dbReference type="AlphaFoldDB" id="A0A9P8UR50"/>
<reference evidence="3" key="1">
    <citation type="journal article" date="2021" name="Nat. Commun.">
        <title>Genetic determinants of endophytism in the Arabidopsis root mycobiome.</title>
        <authorList>
            <person name="Mesny F."/>
            <person name="Miyauchi S."/>
            <person name="Thiergart T."/>
            <person name="Pickel B."/>
            <person name="Atanasova L."/>
            <person name="Karlsson M."/>
            <person name="Huettel B."/>
            <person name="Barry K.W."/>
            <person name="Haridas S."/>
            <person name="Chen C."/>
            <person name="Bauer D."/>
            <person name="Andreopoulos W."/>
            <person name="Pangilinan J."/>
            <person name="LaButti K."/>
            <person name="Riley R."/>
            <person name="Lipzen A."/>
            <person name="Clum A."/>
            <person name="Drula E."/>
            <person name="Henrissat B."/>
            <person name="Kohler A."/>
            <person name="Grigoriev I.V."/>
            <person name="Martin F.M."/>
            <person name="Hacquard S."/>
        </authorList>
    </citation>
    <scope>NUCLEOTIDE SEQUENCE</scope>
    <source>
        <strain evidence="3">MPI-SDFR-AT-0073</strain>
    </source>
</reference>
<dbReference type="Pfam" id="PF25534">
    <property type="entry name" value="DUF7918"/>
    <property type="match status" value="1"/>
</dbReference>
<dbReference type="RefSeq" id="XP_045960821.1">
    <property type="nucleotide sequence ID" value="XM_046095165.1"/>
</dbReference>
<dbReference type="InterPro" id="IPR057678">
    <property type="entry name" value="DUF7918"/>
</dbReference>
<feature type="region of interest" description="Disordered" evidence="1">
    <location>
        <begin position="280"/>
        <end position="316"/>
    </location>
</feature>
<dbReference type="GeneID" id="70124058"/>
<comment type="caution">
    <text evidence="3">The sequence shown here is derived from an EMBL/GenBank/DDBJ whole genome shotgun (WGS) entry which is preliminary data.</text>
</comment>
<keyword evidence="4" id="KW-1185">Reference proteome</keyword>
<dbReference type="Proteomes" id="UP000758603">
    <property type="component" value="Unassembled WGS sequence"/>
</dbReference>
<feature type="domain" description="DUF7918" evidence="2">
    <location>
        <begin position="8"/>
        <end position="231"/>
    </location>
</feature>
<sequence length="316" mass="35735">MFNEDIPGVEVGVQINGANVQEYDAPDAGDEDENTPTLTKYVECIDQALFGVMLQIHGDYDWDEMPHCLSLNLHVDGHFIMGKIFRKGDLLPVIVKGREEPEPGTDNWLLHRLQFTSIKTVDDAKKDRVEKDIKLANNLGIIEVRVERGTDLGRSSYKGAQVANKKFELAEKSLKGKAVSHGTSLGAVQQTSKPNYIKFERLNEDDGPIAKFRFLYRSRDALKRELIIPRSPTPPPPAFAALTEADMRRLARERFEQLRDNNVKKESSRPIKREFGEVFDLTRDETPRGRKGKMTRLASGQRVEVINLSDDGDDDD</sequence>
<accession>A0A9P8UR50</accession>
<evidence type="ECO:0000313" key="4">
    <source>
        <dbReference type="Proteomes" id="UP000758603"/>
    </source>
</evidence>
<protein>
    <recommendedName>
        <fullName evidence="2">DUF7918 domain-containing protein</fullName>
    </recommendedName>
</protein>
<dbReference type="PANTHER" id="PTHR36223:SF1">
    <property type="entry name" value="TRANSCRIPTION ELONGATION FACTOR EAF N-TERMINAL DOMAIN-CONTAINING PROTEIN"/>
    <property type="match status" value="1"/>
</dbReference>
<gene>
    <name evidence="3" type="ORF">BKA67DRAFT_159856</name>
</gene>
<organism evidence="3 4">
    <name type="scientific">Truncatella angustata</name>
    <dbReference type="NCBI Taxonomy" id="152316"/>
    <lineage>
        <taxon>Eukaryota</taxon>
        <taxon>Fungi</taxon>
        <taxon>Dikarya</taxon>
        <taxon>Ascomycota</taxon>
        <taxon>Pezizomycotina</taxon>
        <taxon>Sordariomycetes</taxon>
        <taxon>Xylariomycetidae</taxon>
        <taxon>Amphisphaeriales</taxon>
        <taxon>Sporocadaceae</taxon>
        <taxon>Truncatella</taxon>
    </lineage>
</organism>
<evidence type="ECO:0000259" key="2">
    <source>
        <dbReference type="Pfam" id="PF25534"/>
    </source>
</evidence>
<evidence type="ECO:0000313" key="3">
    <source>
        <dbReference type="EMBL" id="KAH6656587.1"/>
    </source>
</evidence>
<name>A0A9P8UR50_9PEZI</name>
<dbReference type="OrthoDB" id="3364132at2759"/>